<organism evidence="3 4">
    <name type="scientific">Paenibacillus baekrokdamisoli</name>
    <dbReference type="NCBI Taxonomy" id="1712516"/>
    <lineage>
        <taxon>Bacteria</taxon>
        <taxon>Bacillati</taxon>
        <taxon>Bacillota</taxon>
        <taxon>Bacilli</taxon>
        <taxon>Bacillales</taxon>
        <taxon>Paenibacillaceae</taxon>
        <taxon>Paenibacillus</taxon>
    </lineage>
</organism>
<evidence type="ECO:0000256" key="2">
    <source>
        <dbReference type="SAM" id="Phobius"/>
    </source>
</evidence>
<proteinExistence type="predicted"/>
<dbReference type="KEGG" id="pbk:Back11_29240"/>
<feature type="region of interest" description="Disordered" evidence="1">
    <location>
        <begin position="229"/>
        <end position="248"/>
    </location>
</feature>
<dbReference type="OrthoDB" id="9780932at2"/>
<dbReference type="AlphaFoldDB" id="A0A3G9JF33"/>
<keyword evidence="4" id="KW-1185">Reference proteome</keyword>
<evidence type="ECO:0000313" key="4">
    <source>
        <dbReference type="Proteomes" id="UP000275368"/>
    </source>
</evidence>
<reference evidence="3 4" key="1">
    <citation type="submission" date="2018-11" db="EMBL/GenBank/DDBJ databases">
        <title>Complete genome sequence of Paenibacillus baekrokdamisoli strain KCTC 33723.</title>
        <authorList>
            <person name="Kang S.W."/>
            <person name="Lee K.C."/>
            <person name="Kim K.K."/>
            <person name="Kim J.S."/>
            <person name="Kim D.S."/>
            <person name="Ko S.H."/>
            <person name="Yang S.H."/>
            <person name="Lee J.S."/>
        </authorList>
    </citation>
    <scope>NUCLEOTIDE SEQUENCE [LARGE SCALE GENOMIC DNA]</scope>
    <source>
        <strain evidence="3 4">KCTC 33723</strain>
    </source>
</reference>
<dbReference type="Pfam" id="PF12695">
    <property type="entry name" value="Abhydrolase_5"/>
    <property type="match status" value="1"/>
</dbReference>
<dbReference type="Gene3D" id="3.40.50.1820">
    <property type="entry name" value="alpha/beta hydrolase"/>
    <property type="match status" value="1"/>
</dbReference>
<sequence length="261" mass="29190">MRRTERRIFSTTRRKAGRRKRIALWIIGLLVVFFIIGLVVYYRLIYNPNANAQAAMHTNAKIRFIEQEDRLTFQPNGKAIGPSVIIYPGALVEPASYSAWAAKLAESGHTVYIIKMPLDLAVLGKNRADRIIDEHPGKTFVIGGHSLGGAIAARYAAEHADKLKGVFFLASYADSKGKLNQKGLPVLQLTASKDGILDWTSWEKDKKNLPAEAEYVSIEGGNHAQFASYDKHRGDKRPSISEKEQQDQLVKAMNSWLNKLK</sequence>
<feature type="compositionally biased region" description="Basic and acidic residues" evidence="1">
    <location>
        <begin position="229"/>
        <end position="246"/>
    </location>
</feature>
<keyword evidence="2" id="KW-1133">Transmembrane helix</keyword>
<feature type="transmembrane region" description="Helical" evidence="2">
    <location>
        <begin position="21"/>
        <end position="42"/>
    </location>
</feature>
<dbReference type="EMBL" id="AP019308">
    <property type="protein sequence ID" value="BBH21579.1"/>
    <property type="molecule type" value="Genomic_DNA"/>
</dbReference>
<keyword evidence="2" id="KW-0812">Transmembrane</keyword>
<evidence type="ECO:0000256" key="1">
    <source>
        <dbReference type="SAM" id="MobiDB-lite"/>
    </source>
</evidence>
<dbReference type="RefSeq" id="WP_125658307.1">
    <property type="nucleotide sequence ID" value="NZ_AP019308.1"/>
</dbReference>
<protein>
    <submittedName>
        <fullName evidence="3">Carboxymethylenebutenolidase</fullName>
    </submittedName>
</protein>
<dbReference type="Proteomes" id="UP000275368">
    <property type="component" value="Chromosome"/>
</dbReference>
<gene>
    <name evidence="3" type="ORF">Back11_29240</name>
</gene>
<dbReference type="SUPFAM" id="SSF53474">
    <property type="entry name" value="alpha/beta-Hydrolases"/>
    <property type="match status" value="1"/>
</dbReference>
<dbReference type="InterPro" id="IPR029059">
    <property type="entry name" value="AB_hydrolase_5"/>
</dbReference>
<name>A0A3G9JF33_9BACL</name>
<dbReference type="InterPro" id="IPR029058">
    <property type="entry name" value="AB_hydrolase_fold"/>
</dbReference>
<evidence type="ECO:0000313" key="3">
    <source>
        <dbReference type="EMBL" id="BBH21579.1"/>
    </source>
</evidence>
<accession>A0A3G9JF33</accession>
<dbReference type="GO" id="GO:0016787">
    <property type="term" value="F:hydrolase activity"/>
    <property type="evidence" value="ECO:0007669"/>
    <property type="project" value="InterPro"/>
</dbReference>
<keyword evidence="2" id="KW-0472">Membrane</keyword>